<evidence type="ECO:0000313" key="1">
    <source>
        <dbReference type="EMBL" id="QDV24182.1"/>
    </source>
</evidence>
<sequence length="38" mass="4364">MLETVEFFLTATAVRAIQGTDLSHMRSILTRFRLATEH</sequence>
<evidence type="ECO:0000313" key="2">
    <source>
        <dbReference type="Proteomes" id="UP000318017"/>
    </source>
</evidence>
<proteinExistence type="predicted"/>
<gene>
    <name evidence="1" type="ORF">Q31a_24960</name>
</gene>
<organism evidence="1 2">
    <name type="scientific">Aureliella helgolandensis</name>
    <dbReference type="NCBI Taxonomy" id="2527968"/>
    <lineage>
        <taxon>Bacteria</taxon>
        <taxon>Pseudomonadati</taxon>
        <taxon>Planctomycetota</taxon>
        <taxon>Planctomycetia</taxon>
        <taxon>Pirellulales</taxon>
        <taxon>Pirellulaceae</taxon>
        <taxon>Aureliella</taxon>
    </lineage>
</organism>
<keyword evidence="2" id="KW-1185">Reference proteome</keyword>
<name>A0A518G6G6_9BACT</name>
<dbReference type="EMBL" id="CP036298">
    <property type="protein sequence ID" value="QDV24182.1"/>
    <property type="molecule type" value="Genomic_DNA"/>
</dbReference>
<accession>A0A518G6G6</accession>
<dbReference type="KEGG" id="ahel:Q31a_24960"/>
<protein>
    <submittedName>
        <fullName evidence="1">Uncharacterized protein</fullName>
    </submittedName>
</protein>
<dbReference type="Proteomes" id="UP000318017">
    <property type="component" value="Chromosome"/>
</dbReference>
<dbReference type="AlphaFoldDB" id="A0A518G6G6"/>
<reference evidence="1 2" key="1">
    <citation type="submission" date="2019-02" db="EMBL/GenBank/DDBJ databases">
        <title>Deep-cultivation of Planctomycetes and their phenomic and genomic characterization uncovers novel biology.</title>
        <authorList>
            <person name="Wiegand S."/>
            <person name="Jogler M."/>
            <person name="Boedeker C."/>
            <person name="Pinto D."/>
            <person name="Vollmers J."/>
            <person name="Rivas-Marin E."/>
            <person name="Kohn T."/>
            <person name="Peeters S.H."/>
            <person name="Heuer A."/>
            <person name="Rast P."/>
            <person name="Oberbeckmann S."/>
            <person name="Bunk B."/>
            <person name="Jeske O."/>
            <person name="Meyerdierks A."/>
            <person name="Storesund J.E."/>
            <person name="Kallscheuer N."/>
            <person name="Luecker S."/>
            <person name="Lage O.M."/>
            <person name="Pohl T."/>
            <person name="Merkel B.J."/>
            <person name="Hornburger P."/>
            <person name="Mueller R.-W."/>
            <person name="Bruemmer F."/>
            <person name="Labrenz M."/>
            <person name="Spormann A.M."/>
            <person name="Op den Camp H."/>
            <person name="Overmann J."/>
            <person name="Amann R."/>
            <person name="Jetten M.S.M."/>
            <person name="Mascher T."/>
            <person name="Medema M.H."/>
            <person name="Devos D.P."/>
            <person name="Kaster A.-K."/>
            <person name="Ovreas L."/>
            <person name="Rohde M."/>
            <person name="Galperin M.Y."/>
            <person name="Jogler C."/>
        </authorList>
    </citation>
    <scope>NUCLEOTIDE SEQUENCE [LARGE SCALE GENOMIC DNA]</scope>
    <source>
        <strain evidence="1 2">Q31a</strain>
    </source>
</reference>